<feature type="compositionally biased region" description="Polar residues" evidence="5">
    <location>
        <begin position="109"/>
        <end position="119"/>
    </location>
</feature>
<feature type="domain" description="RING-type" evidence="7">
    <location>
        <begin position="135"/>
        <end position="177"/>
    </location>
</feature>
<dbReference type="AlphaFoldDB" id="L8G0D6"/>
<evidence type="ECO:0000313" key="9">
    <source>
        <dbReference type="Proteomes" id="UP000011064"/>
    </source>
</evidence>
<evidence type="ECO:0000259" key="7">
    <source>
        <dbReference type="PROSITE" id="PS50089"/>
    </source>
</evidence>
<accession>L8G0D6</accession>
<feature type="region of interest" description="Disordered" evidence="5">
    <location>
        <begin position="100"/>
        <end position="119"/>
    </location>
</feature>
<reference evidence="9" key="1">
    <citation type="submission" date="2010-09" db="EMBL/GenBank/DDBJ databases">
        <title>The genome sequence of Geomyces destructans 20631-21.</title>
        <authorList>
            <consortium name="The Broad Institute Genome Sequencing Platform"/>
            <person name="Cuomo C.A."/>
            <person name="Blehert D.S."/>
            <person name="Lorch J.M."/>
            <person name="Young S.K."/>
            <person name="Zeng Q."/>
            <person name="Gargeya S."/>
            <person name="Fitzgerald M."/>
            <person name="Haas B."/>
            <person name="Abouelleil A."/>
            <person name="Alvarado L."/>
            <person name="Arachchi H.M."/>
            <person name="Berlin A."/>
            <person name="Brown A."/>
            <person name="Chapman S.B."/>
            <person name="Chen Z."/>
            <person name="Dunbar C."/>
            <person name="Freedman E."/>
            <person name="Gearin G."/>
            <person name="Gellesch M."/>
            <person name="Goldberg J."/>
            <person name="Griggs A."/>
            <person name="Gujja S."/>
            <person name="Heiman D."/>
            <person name="Howarth C."/>
            <person name="Larson L."/>
            <person name="Lui A."/>
            <person name="MacDonald P.J.P."/>
            <person name="Montmayeur A."/>
            <person name="Murphy C."/>
            <person name="Neiman D."/>
            <person name="Pearson M."/>
            <person name="Priest M."/>
            <person name="Roberts A."/>
            <person name="Saif S."/>
            <person name="Shea T."/>
            <person name="Shenoy N."/>
            <person name="Sisk P."/>
            <person name="Stolte C."/>
            <person name="Sykes S."/>
            <person name="Wortman J."/>
            <person name="Nusbaum C."/>
            <person name="Birren B."/>
        </authorList>
    </citation>
    <scope>NUCLEOTIDE SEQUENCE [LARGE SCALE GENOMIC DNA]</scope>
    <source>
        <strain evidence="9">ATCC MYA-4855 / 20631-21</strain>
    </source>
</reference>
<keyword evidence="3" id="KW-0862">Zinc</keyword>
<dbReference type="InterPro" id="IPR013083">
    <property type="entry name" value="Znf_RING/FYVE/PHD"/>
</dbReference>
<evidence type="ECO:0000256" key="6">
    <source>
        <dbReference type="SAM" id="Phobius"/>
    </source>
</evidence>
<dbReference type="Proteomes" id="UP000011064">
    <property type="component" value="Unassembled WGS sequence"/>
</dbReference>
<organism evidence="8 9">
    <name type="scientific">Pseudogymnoascus destructans (strain ATCC MYA-4855 / 20631-21)</name>
    <name type="common">Bat white-nose syndrome fungus</name>
    <name type="synonym">Geomyces destructans</name>
    <dbReference type="NCBI Taxonomy" id="658429"/>
    <lineage>
        <taxon>Eukaryota</taxon>
        <taxon>Fungi</taxon>
        <taxon>Dikarya</taxon>
        <taxon>Ascomycota</taxon>
        <taxon>Pezizomycotina</taxon>
        <taxon>Leotiomycetes</taxon>
        <taxon>Thelebolales</taxon>
        <taxon>Thelebolaceae</taxon>
        <taxon>Pseudogymnoascus</taxon>
    </lineage>
</organism>
<keyword evidence="6" id="KW-0472">Membrane</keyword>
<dbReference type="Gene3D" id="3.30.40.10">
    <property type="entry name" value="Zinc/RING finger domain, C3HC4 (zinc finger)"/>
    <property type="match status" value="1"/>
</dbReference>
<dbReference type="PROSITE" id="PS50089">
    <property type="entry name" value="ZF_RING_2"/>
    <property type="match status" value="1"/>
</dbReference>
<keyword evidence="9" id="KW-1185">Reference proteome</keyword>
<dbReference type="UniPathway" id="UPA00143"/>
<keyword evidence="2 4" id="KW-0863">Zinc-finger</keyword>
<dbReference type="InterPro" id="IPR001841">
    <property type="entry name" value="Znf_RING"/>
</dbReference>
<dbReference type="EMBL" id="GL573432">
    <property type="protein sequence ID" value="ELR06178.1"/>
    <property type="molecule type" value="Genomic_DNA"/>
</dbReference>
<dbReference type="OrthoDB" id="8062037at2759"/>
<keyword evidence="6" id="KW-1133">Transmembrane helix</keyword>
<dbReference type="SMART" id="SM00184">
    <property type="entry name" value="RING"/>
    <property type="match status" value="1"/>
</dbReference>
<dbReference type="PANTHER" id="PTHR45931">
    <property type="entry name" value="SI:CH211-59O9.10"/>
    <property type="match status" value="1"/>
</dbReference>
<dbReference type="Pfam" id="PF13639">
    <property type="entry name" value="zf-RING_2"/>
    <property type="match status" value="1"/>
</dbReference>
<name>L8G0D6_PSED2</name>
<dbReference type="InterPro" id="IPR051834">
    <property type="entry name" value="RING_finger_E3_ligase"/>
</dbReference>
<dbReference type="GO" id="GO:0005634">
    <property type="term" value="C:nucleus"/>
    <property type="evidence" value="ECO:0007669"/>
    <property type="project" value="TreeGrafter"/>
</dbReference>
<evidence type="ECO:0000313" key="8">
    <source>
        <dbReference type="EMBL" id="ELR06178.1"/>
    </source>
</evidence>
<dbReference type="HOGENOM" id="CLU_106386_0_0_1"/>
<dbReference type="PANTHER" id="PTHR45931:SF3">
    <property type="entry name" value="RING ZINC FINGER-CONTAINING PROTEIN"/>
    <property type="match status" value="1"/>
</dbReference>
<protein>
    <recommendedName>
        <fullName evidence="7">RING-type domain-containing protein</fullName>
    </recommendedName>
</protein>
<evidence type="ECO:0000256" key="3">
    <source>
        <dbReference type="ARBA" id="ARBA00022833"/>
    </source>
</evidence>
<dbReference type="GO" id="GO:0006511">
    <property type="term" value="P:ubiquitin-dependent protein catabolic process"/>
    <property type="evidence" value="ECO:0007669"/>
    <property type="project" value="TreeGrafter"/>
</dbReference>
<evidence type="ECO:0000256" key="1">
    <source>
        <dbReference type="ARBA" id="ARBA00022723"/>
    </source>
</evidence>
<dbReference type="STRING" id="658429.L8G0D6"/>
<dbReference type="GO" id="GO:0016567">
    <property type="term" value="P:protein ubiquitination"/>
    <property type="evidence" value="ECO:0007669"/>
    <property type="project" value="UniProtKB-UniPathway"/>
</dbReference>
<evidence type="ECO:0000256" key="5">
    <source>
        <dbReference type="SAM" id="MobiDB-lite"/>
    </source>
</evidence>
<evidence type="ECO:0000256" key="4">
    <source>
        <dbReference type="PROSITE-ProRule" id="PRU00175"/>
    </source>
</evidence>
<evidence type="ECO:0000256" key="2">
    <source>
        <dbReference type="ARBA" id="ARBA00022771"/>
    </source>
</evidence>
<dbReference type="VEuPathDB" id="FungiDB:GMDG_07833"/>
<gene>
    <name evidence="8" type="ORF">GMDG_07833</name>
</gene>
<proteinExistence type="predicted"/>
<dbReference type="GO" id="GO:0008270">
    <property type="term" value="F:zinc ion binding"/>
    <property type="evidence" value="ECO:0007669"/>
    <property type="project" value="UniProtKB-KW"/>
</dbReference>
<dbReference type="GO" id="GO:0061630">
    <property type="term" value="F:ubiquitin protein ligase activity"/>
    <property type="evidence" value="ECO:0007669"/>
    <property type="project" value="TreeGrafter"/>
</dbReference>
<dbReference type="SUPFAM" id="SSF57850">
    <property type="entry name" value="RING/U-box"/>
    <property type="match status" value="1"/>
</dbReference>
<keyword evidence="6" id="KW-0812">Transmembrane</keyword>
<feature type="transmembrane region" description="Helical" evidence="6">
    <location>
        <begin position="29"/>
        <end position="47"/>
    </location>
</feature>
<sequence length="201" mass="22816">MNEVDLTLRNMAVLSTSPRPITTNGKSKVGISIAILGVSIVIIIVVVRYMNRGRPLVIAPASVRNQRGREERRFQKEIRTSLLESLPVMRYNRLLLKEQRPGDADESARNTYSPRRQLQSTIKREKPRAIHTASCSVCIESFVENENVRILPCSHIYHQRCIDPWLLNLSSTCPLCRKPLQEAVLSPSFVLAPPRPARLPR</sequence>
<dbReference type="CDD" id="cd16454">
    <property type="entry name" value="RING-H2_PA-TM-RING"/>
    <property type="match status" value="1"/>
</dbReference>
<dbReference type="InParanoid" id="L8G0D6"/>
<keyword evidence="1" id="KW-0479">Metal-binding</keyword>